<dbReference type="InterPro" id="IPR011257">
    <property type="entry name" value="DNA_glycosylase"/>
</dbReference>
<sequence length="313" mass="33197">MTRPASPEAPRVGERAGALQRRLGFRPPLDPSNLYGHLAATAVPGVEEWAQGAYRAAVRLPHGAAVIEVGLPDGDEVPVELRLEDPRDEDEALRRVRRTFDLDLDPSAMAAVLEADPVLAPLVAAAPGRRVPGTLDPAAMVLRAVLGQQVSTAAARTHAARLVAAFGRPLPTPSGGLTRLFPEAAALAAEPERVAEVARLPRTRIRTLLVVATALADGAVDLGDEPAAVRAALLALPGIGPWTADTVLMRALGDRDAFLPADLGVVLAARRLGLPDRPRELDARSRRWSPYRASAVQYLWTTGVHAVNTLPVD</sequence>
<dbReference type="SUPFAM" id="SSF48150">
    <property type="entry name" value="DNA-glycosylase"/>
    <property type="match status" value="1"/>
</dbReference>
<dbReference type="Gene3D" id="1.10.340.30">
    <property type="entry name" value="Hypothetical protein, domain 2"/>
    <property type="match status" value="1"/>
</dbReference>
<comment type="caution">
    <text evidence="7">The sequence shown here is derived from an EMBL/GenBank/DDBJ whole genome shotgun (WGS) entry which is preliminary data.</text>
</comment>
<organism evidence="7 8">
    <name type="scientific">Amnibacterium soli</name>
    <dbReference type="NCBI Taxonomy" id="1282736"/>
    <lineage>
        <taxon>Bacteria</taxon>
        <taxon>Bacillati</taxon>
        <taxon>Actinomycetota</taxon>
        <taxon>Actinomycetes</taxon>
        <taxon>Micrococcales</taxon>
        <taxon>Microbacteriaceae</taxon>
        <taxon>Amnibacterium</taxon>
    </lineage>
</organism>
<dbReference type="RefSeq" id="WP_345479607.1">
    <property type="nucleotide sequence ID" value="NZ_BAABLP010000001.1"/>
</dbReference>
<evidence type="ECO:0000259" key="5">
    <source>
        <dbReference type="SMART" id="SM00478"/>
    </source>
</evidence>
<dbReference type="Pfam" id="PF06029">
    <property type="entry name" value="AlkA_N"/>
    <property type="match status" value="1"/>
</dbReference>
<dbReference type="PANTHER" id="PTHR43003">
    <property type="entry name" value="DNA-3-METHYLADENINE GLYCOSYLASE"/>
    <property type="match status" value="1"/>
</dbReference>
<evidence type="ECO:0000256" key="1">
    <source>
        <dbReference type="ARBA" id="ARBA00000086"/>
    </source>
</evidence>
<accession>A0ABP8YUU5</accession>
<proteinExistence type="predicted"/>
<dbReference type="InterPro" id="IPR010316">
    <property type="entry name" value="AlkA_N"/>
</dbReference>
<gene>
    <name evidence="7" type="ORF">GCM10025783_07480</name>
</gene>
<dbReference type="SMART" id="SM00478">
    <property type="entry name" value="ENDO3c"/>
    <property type="match status" value="1"/>
</dbReference>
<protein>
    <recommendedName>
        <fullName evidence="2">DNA-3-methyladenine glycosylase II</fullName>
        <ecNumber evidence="2">3.2.2.21</ecNumber>
    </recommendedName>
</protein>
<evidence type="ECO:0000256" key="3">
    <source>
        <dbReference type="ARBA" id="ARBA00022763"/>
    </source>
</evidence>
<dbReference type="Gene3D" id="3.30.310.20">
    <property type="entry name" value="DNA-3-methyladenine glycosylase AlkA, N-terminal domain"/>
    <property type="match status" value="1"/>
</dbReference>
<keyword evidence="8" id="KW-1185">Reference proteome</keyword>
<name>A0ABP8YUU5_9MICO</name>
<dbReference type="Pfam" id="PF00730">
    <property type="entry name" value="HhH-GPD"/>
    <property type="match status" value="1"/>
</dbReference>
<dbReference type="Gene3D" id="1.10.1670.10">
    <property type="entry name" value="Helix-hairpin-Helix base-excision DNA repair enzymes (C-terminal)"/>
    <property type="match status" value="1"/>
</dbReference>
<evidence type="ECO:0000313" key="8">
    <source>
        <dbReference type="Proteomes" id="UP001500121"/>
    </source>
</evidence>
<dbReference type="SMART" id="SM01009">
    <property type="entry name" value="AlkA_N"/>
    <property type="match status" value="1"/>
</dbReference>
<keyword evidence="3" id="KW-0227">DNA damage</keyword>
<dbReference type="EMBL" id="BAABLP010000001">
    <property type="protein sequence ID" value="GAA4739213.1"/>
    <property type="molecule type" value="Genomic_DNA"/>
</dbReference>
<dbReference type="EC" id="3.2.2.21" evidence="2"/>
<evidence type="ECO:0000313" key="7">
    <source>
        <dbReference type="EMBL" id="GAA4739213.1"/>
    </source>
</evidence>
<evidence type="ECO:0000259" key="6">
    <source>
        <dbReference type="SMART" id="SM01009"/>
    </source>
</evidence>
<comment type="catalytic activity">
    <reaction evidence="1">
        <text>Hydrolysis of alkylated DNA, releasing 3-methyladenine, 3-methylguanine, 7-methylguanine and 7-methyladenine.</text>
        <dbReference type="EC" id="3.2.2.21"/>
    </reaction>
</comment>
<dbReference type="InterPro" id="IPR051912">
    <property type="entry name" value="Alkylbase_DNA_Glycosylase/TA"/>
</dbReference>
<evidence type="ECO:0000256" key="4">
    <source>
        <dbReference type="ARBA" id="ARBA00023204"/>
    </source>
</evidence>
<reference evidence="8" key="1">
    <citation type="journal article" date="2019" name="Int. J. Syst. Evol. Microbiol.">
        <title>The Global Catalogue of Microorganisms (GCM) 10K type strain sequencing project: providing services to taxonomists for standard genome sequencing and annotation.</title>
        <authorList>
            <consortium name="The Broad Institute Genomics Platform"/>
            <consortium name="The Broad Institute Genome Sequencing Center for Infectious Disease"/>
            <person name="Wu L."/>
            <person name="Ma J."/>
        </authorList>
    </citation>
    <scope>NUCLEOTIDE SEQUENCE [LARGE SCALE GENOMIC DNA]</scope>
    <source>
        <strain evidence="8">JCM 19015</strain>
    </source>
</reference>
<dbReference type="InterPro" id="IPR037046">
    <property type="entry name" value="AlkA_N_sf"/>
</dbReference>
<dbReference type="PANTHER" id="PTHR43003:SF13">
    <property type="entry name" value="DNA-3-METHYLADENINE GLYCOSYLASE 2"/>
    <property type="match status" value="1"/>
</dbReference>
<keyword evidence="4" id="KW-0234">DNA repair</keyword>
<feature type="domain" description="HhH-GPD" evidence="5">
    <location>
        <begin position="146"/>
        <end position="304"/>
    </location>
</feature>
<dbReference type="Proteomes" id="UP001500121">
    <property type="component" value="Unassembled WGS sequence"/>
</dbReference>
<dbReference type="SUPFAM" id="SSF55945">
    <property type="entry name" value="TATA-box binding protein-like"/>
    <property type="match status" value="1"/>
</dbReference>
<dbReference type="InterPro" id="IPR023170">
    <property type="entry name" value="HhH_base_excis_C"/>
</dbReference>
<dbReference type="InterPro" id="IPR003265">
    <property type="entry name" value="HhH-GPD_domain"/>
</dbReference>
<feature type="domain" description="DNA-3-methyladenine glycosylase AlkA N-terminal" evidence="6">
    <location>
        <begin position="20"/>
        <end position="136"/>
    </location>
</feature>
<evidence type="ECO:0000256" key="2">
    <source>
        <dbReference type="ARBA" id="ARBA00012000"/>
    </source>
</evidence>